<accession>A0A8E2F2L8</accession>
<feature type="region of interest" description="Disordered" evidence="1">
    <location>
        <begin position="1"/>
        <end position="26"/>
    </location>
</feature>
<evidence type="ECO:0000313" key="4">
    <source>
        <dbReference type="Proteomes" id="UP000250140"/>
    </source>
</evidence>
<keyword evidence="2" id="KW-0472">Membrane</keyword>
<keyword evidence="4" id="KW-1185">Reference proteome</keyword>
<sequence length="325" mass="34606">MRRPRDESSLVPRGPQSRKRDNLGFGSGNNAGLLLGPSGGTDRIELFCFRAQKETWLQALEACDSRQTWVLVGALGGKVTSPRGLTVPAGPPSAAPLVGSGESIAKAGIAISGVGAERLTGSRRHQLIRQRACTRQSRFMPWGAWLKRRRCAVTCDGNGFRQMDRWIQESGQVAVARRSLDQFCFSTVAFRADMGHGYSGRCVGVWWVGGLVGWWSAILSTITAHAWQWLVVAAVAAAAMAAMAAMAAVGRGRRDGRSCMAIRRASVGGHETGPAHWGWEQRAVEPSGSGMVGAADWPGQAATPVRGGYTIREAAVPSSPGLKAV</sequence>
<name>A0A8E2F2L8_9PEZI</name>
<feature type="transmembrane region" description="Helical" evidence="2">
    <location>
        <begin position="204"/>
        <end position="223"/>
    </location>
</feature>
<dbReference type="EMBL" id="KV749501">
    <property type="protein sequence ID" value="OCL09150.1"/>
    <property type="molecule type" value="Genomic_DNA"/>
</dbReference>
<proteinExistence type="predicted"/>
<gene>
    <name evidence="3" type="ORF">AOQ84DRAFT_376101</name>
</gene>
<organism evidence="3 4">
    <name type="scientific">Glonium stellatum</name>
    <dbReference type="NCBI Taxonomy" id="574774"/>
    <lineage>
        <taxon>Eukaryota</taxon>
        <taxon>Fungi</taxon>
        <taxon>Dikarya</taxon>
        <taxon>Ascomycota</taxon>
        <taxon>Pezizomycotina</taxon>
        <taxon>Dothideomycetes</taxon>
        <taxon>Pleosporomycetidae</taxon>
        <taxon>Gloniales</taxon>
        <taxon>Gloniaceae</taxon>
        <taxon>Glonium</taxon>
    </lineage>
</organism>
<dbReference type="AlphaFoldDB" id="A0A8E2F2L8"/>
<evidence type="ECO:0000256" key="2">
    <source>
        <dbReference type="SAM" id="Phobius"/>
    </source>
</evidence>
<evidence type="ECO:0000313" key="3">
    <source>
        <dbReference type="EMBL" id="OCL09150.1"/>
    </source>
</evidence>
<evidence type="ECO:0000256" key="1">
    <source>
        <dbReference type="SAM" id="MobiDB-lite"/>
    </source>
</evidence>
<feature type="transmembrane region" description="Helical" evidence="2">
    <location>
        <begin position="229"/>
        <end position="250"/>
    </location>
</feature>
<protein>
    <submittedName>
        <fullName evidence="3">Uncharacterized protein</fullName>
    </submittedName>
</protein>
<keyword evidence="2" id="KW-1133">Transmembrane helix</keyword>
<keyword evidence="2" id="KW-0812">Transmembrane</keyword>
<dbReference type="OrthoDB" id="10661305at2759"/>
<reference evidence="3 4" key="1">
    <citation type="journal article" date="2016" name="Nat. Commun.">
        <title>Ectomycorrhizal ecology is imprinted in the genome of the dominant symbiotic fungus Cenococcum geophilum.</title>
        <authorList>
            <consortium name="DOE Joint Genome Institute"/>
            <person name="Peter M."/>
            <person name="Kohler A."/>
            <person name="Ohm R.A."/>
            <person name="Kuo A."/>
            <person name="Krutzmann J."/>
            <person name="Morin E."/>
            <person name="Arend M."/>
            <person name="Barry K.W."/>
            <person name="Binder M."/>
            <person name="Choi C."/>
            <person name="Clum A."/>
            <person name="Copeland A."/>
            <person name="Grisel N."/>
            <person name="Haridas S."/>
            <person name="Kipfer T."/>
            <person name="LaButti K."/>
            <person name="Lindquist E."/>
            <person name="Lipzen A."/>
            <person name="Maire R."/>
            <person name="Meier B."/>
            <person name="Mihaltcheva S."/>
            <person name="Molinier V."/>
            <person name="Murat C."/>
            <person name="Poggeler S."/>
            <person name="Quandt C.A."/>
            <person name="Sperisen C."/>
            <person name="Tritt A."/>
            <person name="Tisserant E."/>
            <person name="Crous P.W."/>
            <person name="Henrissat B."/>
            <person name="Nehls U."/>
            <person name="Egli S."/>
            <person name="Spatafora J.W."/>
            <person name="Grigoriev I.V."/>
            <person name="Martin F.M."/>
        </authorList>
    </citation>
    <scope>NUCLEOTIDE SEQUENCE [LARGE SCALE GENOMIC DNA]</scope>
    <source>
        <strain evidence="3 4">CBS 207.34</strain>
    </source>
</reference>
<dbReference type="Proteomes" id="UP000250140">
    <property type="component" value="Unassembled WGS sequence"/>
</dbReference>